<dbReference type="InterPro" id="IPR015659">
    <property type="entry name" value="Proline_oxidase"/>
</dbReference>
<proteinExistence type="predicted"/>
<evidence type="ECO:0000259" key="10">
    <source>
        <dbReference type="Pfam" id="PF01619"/>
    </source>
</evidence>
<feature type="binding site" evidence="9">
    <location>
        <begin position="235"/>
        <end position="236"/>
    </location>
    <ligand>
        <name>FAD</name>
        <dbReference type="ChEBI" id="CHEBI:57692"/>
    </ligand>
</feature>
<comment type="cofactor">
    <cofactor evidence="9">
        <name>FAD</name>
        <dbReference type="ChEBI" id="CHEBI:57692"/>
    </cofactor>
    <text evidence="9">Binds 1 FAD per subunit.</text>
</comment>
<keyword evidence="7" id="KW-0642">Proline metabolism</keyword>
<comment type="pathway">
    <text evidence="1">Amino-acid degradation; L-proline degradation into L-glutamate; L-glutamate from L-proline: step 1/2.</text>
</comment>
<evidence type="ECO:0000256" key="6">
    <source>
        <dbReference type="ARBA" id="ARBA00023002"/>
    </source>
</evidence>
<dbReference type="RefSeq" id="WP_220196389.1">
    <property type="nucleotide sequence ID" value="NZ_BNJF01000002.1"/>
</dbReference>
<name>A0A8J3I0I0_9CHLR</name>
<gene>
    <name evidence="11" type="primary">fadM</name>
    <name evidence="11" type="ORF">KSX_52320</name>
</gene>
<comment type="caution">
    <text evidence="11">The sequence shown here is derived from an EMBL/GenBank/DDBJ whole genome shotgun (WGS) entry which is preliminary data.</text>
</comment>
<dbReference type="PIRSF" id="PIRSF000196">
    <property type="entry name" value="Pro_dehydrog"/>
    <property type="match status" value="1"/>
</dbReference>
<dbReference type="SUPFAM" id="SSF51730">
    <property type="entry name" value="FAD-linked oxidoreductase"/>
    <property type="match status" value="1"/>
</dbReference>
<sequence length="324" mass="36694">MQSPEELDASFALKSIARNIPLKSSLQQMPTVYSILWSAARRFVTGETRQDGVDTAKFVAAQGYGVSLEYIGENTATKQACQAAVDEFVALSEAIETASLPKGTTISLDLSHIGLSVSQELALDHLHYLAEKTRARDLSLMVSMEESDKLPAILAVYTQIAARHPHVGITLRVHLYQMQQDLEALMHLPGKIRLVKGVYQEPDERAMNRSEELDERFLSFVQLLVEARHPLSIATHDQHLLQEIERRQLLAAPHVEVEMLYGIRPDLLRQMQQAGYQTRLYLTYGTEWYLYLCHRLAEYPPNIYQALADCVQPSRTEQLVSNYI</sequence>
<dbReference type="PANTHER" id="PTHR13914">
    <property type="entry name" value="PROLINE OXIDASE"/>
    <property type="match status" value="1"/>
</dbReference>
<dbReference type="InterPro" id="IPR029041">
    <property type="entry name" value="FAD-linked_oxidoreductase-like"/>
</dbReference>
<comment type="catalytic activity">
    <reaction evidence="8">
        <text>L-proline + a quinone = (S)-1-pyrroline-5-carboxylate + a quinol + H(+)</text>
        <dbReference type="Rhea" id="RHEA:23784"/>
        <dbReference type="ChEBI" id="CHEBI:15378"/>
        <dbReference type="ChEBI" id="CHEBI:17388"/>
        <dbReference type="ChEBI" id="CHEBI:24646"/>
        <dbReference type="ChEBI" id="CHEBI:60039"/>
        <dbReference type="ChEBI" id="CHEBI:132124"/>
        <dbReference type="EC" id="1.5.5.2"/>
    </reaction>
</comment>
<evidence type="ECO:0000256" key="1">
    <source>
        <dbReference type="ARBA" id="ARBA00004739"/>
    </source>
</evidence>
<evidence type="ECO:0000313" key="11">
    <source>
        <dbReference type="EMBL" id="GHO47069.1"/>
    </source>
</evidence>
<evidence type="ECO:0000256" key="4">
    <source>
        <dbReference type="ARBA" id="ARBA00022741"/>
    </source>
</evidence>
<dbReference type="InterPro" id="IPR002872">
    <property type="entry name" value="Proline_DH_dom"/>
</dbReference>
<organism evidence="11 12">
    <name type="scientific">Ktedonospora formicarum</name>
    <dbReference type="NCBI Taxonomy" id="2778364"/>
    <lineage>
        <taxon>Bacteria</taxon>
        <taxon>Bacillati</taxon>
        <taxon>Chloroflexota</taxon>
        <taxon>Ktedonobacteria</taxon>
        <taxon>Ktedonobacterales</taxon>
        <taxon>Ktedonobacteraceae</taxon>
        <taxon>Ktedonospora</taxon>
    </lineage>
</organism>
<evidence type="ECO:0000256" key="9">
    <source>
        <dbReference type="PIRSR" id="PIRSR000196-2"/>
    </source>
</evidence>
<feature type="domain" description="Proline dehydrogenase" evidence="10">
    <location>
        <begin position="55"/>
        <end position="298"/>
    </location>
</feature>
<feature type="binding site" evidence="9">
    <location>
        <position position="144"/>
    </location>
    <ligand>
        <name>FAD</name>
        <dbReference type="ChEBI" id="CHEBI:57692"/>
    </ligand>
</feature>
<dbReference type="AlphaFoldDB" id="A0A8J3I0I0"/>
<dbReference type="GO" id="GO:0010133">
    <property type="term" value="P:L-proline catabolic process to L-glutamate"/>
    <property type="evidence" value="ECO:0007669"/>
    <property type="project" value="UniProtKB-UniPathway"/>
</dbReference>
<evidence type="ECO:0000256" key="5">
    <source>
        <dbReference type="ARBA" id="ARBA00022827"/>
    </source>
</evidence>
<dbReference type="EC" id="1.5.5.2" evidence="2"/>
<dbReference type="GO" id="GO:0004657">
    <property type="term" value="F:proline dehydrogenase activity"/>
    <property type="evidence" value="ECO:0007669"/>
    <property type="project" value="UniProtKB-EC"/>
</dbReference>
<evidence type="ECO:0000256" key="8">
    <source>
        <dbReference type="ARBA" id="ARBA00048779"/>
    </source>
</evidence>
<evidence type="ECO:0000256" key="3">
    <source>
        <dbReference type="ARBA" id="ARBA00022630"/>
    </source>
</evidence>
<dbReference type="InterPro" id="IPR008219">
    <property type="entry name" value="PRODH_bac_arc"/>
</dbReference>
<dbReference type="PANTHER" id="PTHR13914:SF0">
    <property type="entry name" value="PROLINE DEHYDROGENASE 1, MITOCHONDRIAL"/>
    <property type="match status" value="1"/>
</dbReference>
<evidence type="ECO:0000313" key="12">
    <source>
        <dbReference type="Proteomes" id="UP000612362"/>
    </source>
</evidence>
<dbReference type="EMBL" id="BNJF01000002">
    <property type="protein sequence ID" value="GHO47069.1"/>
    <property type="molecule type" value="Genomic_DNA"/>
</dbReference>
<dbReference type="UniPathway" id="UPA00261">
    <property type="reaction ID" value="UER00373"/>
</dbReference>
<dbReference type="Pfam" id="PF01619">
    <property type="entry name" value="Pro_dh"/>
    <property type="match status" value="1"/>
</dbReference>
<dbReference type="Gene3D" id="3.20.20.220">
    <property type="match status" value="1"/>
</dbReference>
<dbReference type="Proteomes" id="UP000612362">
    <property type="component" value="Unassembled WGS sequence"/>
</dbReference>
<keyword evidence="6" id="KW-0560">Oxidoreductase</keyword>
<protein>
    <recommendedName>
        <fullName evidence="2">proline dehydrogenase</fullName>
        <ecNumber evidence="2">1.5.5.2</ecNumber>
    </recommendedName>
</protein>
<reference evidence="11" key="1">
    <citation type="submission" date="2020-10" db="EMBL/GenBank/DDBJ databases">
        <title>Taxonomic study of unclassified bacteria belonging to the class Ktedonobacteria.</title>
        <authorList>
            <person name="Yabe S."/>
            <person name="Wang C.M."/>
            <person name="Zheng Y."/>
            <person name="Sakai Y."/>
            <person name="Cavaletti L."/>
            <person name="Monciardini P."/>
            <person name="Donadio S."/>
        </authorList>
    </citation>
    <scope>NUCLEOTIDE SEQUENCE</scope>
    <source>
        <strain evidence="11">SOSP1-1</strain>
    </source>
</reference>
<keyword evidence="4 9" id="KW-0547">Nucleotide-binding</keyword>
<dbReference type="GO" id="GO:0000166">
    <property type="term" value="F:nucleotide binding"/>
    <property type="evidence" value="ECO:0007669"/>
    <property type="project" value="UniProtKB-KW"/>
</dbReference>
<keyword evidence="5 9" id="KW-0274">FAD</keyword>
<accession>A0A8J3I0I0</accession>
<evidence type="ECO:0000256" key="7">
    <source>
        <dbReference type="ARBA" id="ARBA00023062"/>
    </source>
</evidence>
<keyword evidence="3" id="KW-0285">Flavoprotein</keyword>
<keyword evidence="12" id="KW-1185">Reference proteome</keyword>
<evidence type="ECO:0000256" key="2">
    <source>
        <dbReference type="ARBA" id="ARBA00012695"/>
    </source>
</evidence>